<proteinExistence type="predicted"/>
<dbReference type="PANTHER" id="PTHR43046:SF16">
    <property type="entry name" value="ADP-RIBOSE PYROPHOSPHATASE YJHB-RELATED"/>
    <property type="match status" value="1"/>
</dbReference>
<dbReference type="EC" id="3.6.1.-" evidence="4"/>
<protein>
    <submittedName>
        <fullName evidence="4">Putative ADP-ribose pyrophosphatase YjhB</fullName>
        <ecNumber evidence="4">3.6.1.-</ecNumber>
    </submittedName>
</protein>
<keyword evidence="2 4" id="KW-0378">Hydrolase</keyword>
<dbReference type="Proteomes" id="UP000033163">
    <property type="component" value="Chromosome I"/>
</dbReference>
<accession>A0A0E3WGS0</accession>
<gene>
    <name evidence="4" type="primary">yjhB</name>
    <name evidence="4" type="ORF">PRIO_1613</name>
</gene>
<evidence type="ECO:0000259" key="3">
    <source>
        <dbReference type="PROSITE" id="PS51462"/>
    </source>
</evidence>
<dbReference type="InterPro" id="IPR015797">
    <property type="entry name" value="NUDIX_hydrolase-like_dom_sf"/>
</dbReference>
<dbReference type="GO" id="GO:0016787">
    <property type="term" value="F:hydrolase activity"/>
    <property type="evidence" value="ECO:0007669"/>
    <property type="project" value="UniProtKB-KW"/>
</dbReference>
<dbReference type="KEGG" id="pri:PRIO_1613"/>
<dbReference type="PANTHER" id="PTHR43046">
    <property type="entry name" value="GDP-MANNOSE MANNOSYL HYDROLASE"/>
    <property type="match status" value="1"/>
</dbReference>
<evidence type="ECO:0000256" key="2">
    <source>
        <dbReference type="ARBA" id="ARBA00022801"/>
    </source>
</evidence>
<reference evidence="5" key="1">
    <citation type="submission" date="2015-03" db="EMBL/GenBank/DDBJ databases">
        <authorList>
            <person name="Wibberg D."/>
        </authorList>
    </citation>
    <scope>NUCLEOTIDE SEQUENCE [LARGE SCALE GENOMIC DNA]</scope>
</reference>
<organism evidence="4 5">
    <name type="scientific">Paenibacillus riograndensis SBR5</name>
    <dbReference type="NCBI Taxonomy" id="1073571"/>
    <lineage>
        <taxon>Bacteria</taxon>
        <taxon>Bacillati</taxon>
        <taxon>Bacillota</taxon>
        <taxon>Bacilli</taxon>
        <taxon>Bacillales</taxon>
        <taxon>Paenibacillaceae</taxon>
        <taxon>Paenibacillus</taxon>
        <taxon>Paenibacillus sonchi group</taxon>
    </lineage>
</organism>
<evidence type="ECO:0000256" key="1">
    <source>
        <dbReference type="ARBA" id="ARBA00001946"/>
    </source>
</evidence>
<dbReference type="PROSITE" id="PS51462">
    <property type="entry name" value="NUDIX"/>
    <property type="match status" value="1"/>
</dbReference>
<dbReference type="STRING" id="483937.AMQ84_30140"/>
<evidence type="ECO:0000313" key="4">
    <source>
        <dbReference type="EMBL" id="CQR53923.1"/>
    </source>
</evidence>
<feature type="domain" description="Nudix hydrolase" evidence="3">
    <location>
        <begin position="76"/>
        <end position="202"/>
    </location>
</feature>
<dbReference type="PATRIC" id="fig|1073571.4.peg.1685"/>
<evidence type="ECO:0000313" key="5">
    <source>
        <dbReference type="Proteomes" id="UP000033163"/>
    </source>
</evidence>
<dbReference type="Pfam" id="PF00293">
    <property type="entry name" value="NUDIX"/>
    <property type="match status" value="1"/>
</dbReference>
<dbReference type="InterPro" id="IPR000086">
    <property type="entry name" value="NUDIX_hydrolase_dom"/>
</dbReference>
<dbReference type="HOGENOM" id="CLU_082381_1_0_9"/>
<name>A0A0E3WGS0_9BACL</name>
<sequence length="215" mass="24461">MSILRKDGAAMEQKWLTWAKEIQAIAQTGLAYAKDVYDIERYQALRELSVDILAGYTFESKEKIRLAFAGEEGYSTPKVDVRGVIFHEEKILLVREKLDGHWALPGGWADIGLSPREVAVKEIAEESGFQAEALRLLAVLDKKFHHHPPEPYHVYKMFILCRITGGAAAEGVETNGVAFFAEDELPELSEERNTREQLRIMFEYLRNPEKPVILD</sequence>
<dbReference type="Gene3D" id="3.90.79.10">
    <property type="entry name" value="Nucleoside Triphosphate Pyrophosphohydrolase"/>
    <property type="match status" value="1"/>
</dbReference>
<dbReference type="Gene3D" id="6.10.250.1120">
    <property type="match status" value="1"/>
</dbReference>
<dbReference type="InterPro" id="IPR059176">
    <property type="entry name" value="UDP-X_N"/>
</dbReference>
<dbReference type="CDD" id="cd04672">
    <property type="entry name" value="NUDIX_CDP-Chase_like"/>
    <property type="match status" value="1"/>
</dbReference>
<dbReference type="AlphaFoldDB" id="A0A0E3WGS0"/>
<dbReference type="SUPFAM" id="SSF55811">
    <property type="entry name" value="Nudix"/>
    <property type="match status" value="1"/>
</dbReference>
<dbReference type="Pfam" id="PF12535">
    <property type="entry name" value="Nudix_N"/>
    <property type="match status" value="1"/>
</dbReference>
<comment type="cofactor">
    <cofactor evidence="1">
        <name>Mg(2+)</name>
        <dbReference type="ChEBI" id="CHEBI:18420"/>
    </cofactor>
</comment>
<dbReference type="EMBL" id="LN831776">
    <property type="protein sequence ID" value="CQR53923.1"/>
    <property type="molecule type" value="Genomic_DNA"/>
</dbReference>